<dbReference type="RefSeq" id="WP_106062916.1">
    <property type="nucleotide sequence ID" value="NZ_PVXO01000023.1"/>
</dbReference>
<keyword evidence="1" id="KW-0472">Membrane</keyword>
<keyword evidence="3" id="KW-1185">Reference proteome</keyword>
<comment type="caution">
    <text evidence="2">The sequence shown here is derived from an EMBL/GenBank/DDBJ whole genome shotgun (WGS) entry which is preliminary data.</text>
</comment>
<accession>A0A2T0B6Q3</accession>
<reference evidence="2 3" key="1">
    <citation type="submission" date="2018-03" db="EMBL/GenBank/DDBJ databases">
        <title>Genome sequence of Clostridium liquoris DSM 100320.</title>
        <authorList>
            <person name="Poehlein A."/>
            <person name="Daniel R."/>
        </authorList>
    </citation>
    <scope>NUCLEOTIDE SEQUENCE [LARGE SCALE GENOMIC DNA]</scope>
    <source>
        <strain evidence="2 3">DSM 100320</strain>
    </source>
</reference>
<feature type="transmembrane region" description="Helical" evidence="1">
    <location>
        <begin position="115"/>
        <end position="143"/>
    </location>
</feature>
<dbReference type="AlphaFoldDB" id="A0A2T0B6Q3"/>
<dbReference type="InterPro" id="IPR006938">
    <property type="entry name" value="DUF624"/>
</dbReference>
<evidence type="ECO:0000313" key="2">
    <source>
        <dbReference type="EMBL" id="PRR79545.1"/>
    </source>
</evidence>
<dbReference type="EMBL" id="PVXO01000023">
    <property type="protein sequence ID" value="PRR79545.1"/>
    <property type="molecule type" value="Genomic_DNA"/>
</dbReference>
<feature type="transmembrane region" description="Helical" evidence="1">
    <location>
        <begin position="20"/>
        <end position="38"/>
    </location>
</feature>
<evidence type="ECO:0000313" key="3">
    <source>
        <dbReference type="Proteomes" id="UP000239706"/>
    </source>
</evidence>
<evidence type="ECO:0008006" key="4">
    <source>
        <dbReference type="Google" id="ProtNLM"/>
    </source>
</evidence>
<feature type="transmembrane region" description="Helical" evidence="1">
    <location>
        <begin position="190"/>
        <end position="209"/>
    </location>
</feature>
<proteinExistence type="predicted"/>
<protein>
    <recommendedName>
        <fullName evidence="4">DUF624 domain-containing protein</fullName>
    </recommendedName>
</protein>
<gene>
    <name evidence="2" type="ORF">CLLI_07510</name>
</gene>
<organism evidence="2 3">
    <name type="scientific">Clostridium liquoris</name>
    <dbReference type="NCBI Taxonomy" id="1289519"/>
    <lineage>
        <taxon>Bacteria</taxon>
        <taxon>Bacillati</taxon>
        <taxon>Bacillota</taxon>
        <taxon>Clostridia</taxon>
        <taxon>Eubacteriales</taxon>
        <taxon>Clostridiaceae</taxon>
        <taxon>Clostridium</taxon>
    </lineage>
</organism>
<sequence length="221" mass="25111">MNSLSGILKKSGHDIFENIVEILGISLMASIPVLPAVFMVLPIGIVYLLLLAMPCFIAAFYALRQKMDRKPFKYKSFFTGFKKYYLRGLAYGFIIGLFLLILISSWWYYFKVKTILAFTIAMFQSYFFIMICASQMYTVSILVTEDLSLFKCINESMKLFLDNPGYTIGTLIQILALSALLILTVVSVPLLLAGMISIFLINTYDNLLLKYKKKDKEGLAQ</sequence>
<feature type="transmembrane region" description="Helical" evidence="1">
    <location>
        <begin position="164"/>
        <end position="184"/>
    </location>
</feature>
<keyword evidence="1" id="KW-0812">Transmembrane</keyword>
<name>A0A2T0B6Q3_9CLOT</name>
<dbReference type="Proteomes" id="UP000239706">
    <property type="component" value="Unassembled WGS sequence"/>
</dbReference>
<dbReference type="OrthoDB" id="1905976at2"/>
<keyword evidence="1" id="KW-1133">Transmembrane helix</keyword>
<feature type="transmembrane region" description="Helical" evidence="1">
    <location>
        <begin position="44"/>
        <end position="63"/>
    </location>
</feature>
<evidence type="ECO:0000256" key="1">
    <source>
        <dbReference type="SAM" id="Phobius"/>
    </source>
</evidence>
<dbReference type="Pfam" id="PF04854">
    <property type="entry name" value="DUF624"/>
    <property type="match status" value="1"/>
</dbReference>
<feature type="transmembrane region" description="Helical" evidence="1">
    <location>
        <begin position="84"/>
        <end position="109"/>
    </location>
</feature>